<organism evidence="3 4">
    <name type="scientific">Halanaerobacter jeridensis</name>
    <dbReference type="NCBI Taxonomy" id="706427"/>
    <lineage>
        <taxon>Bacteria</taxon>
        <taxon>Bacillati</taxon>
        <taxon>Bacillota</taxon>
        <taxon>Clostridia</taxon>
        <taxon>Halanaerobiales</taxon>
        <taxon>Halobacteroidaceae</taxon>
        <taxon>Halanaerobacter</taxon>
    </lineage>
</organism>
<keyword evidence="3" id="KW-0808">Transferase</keyword>
<feature type="domain" description="DUF2229" evidence="2">
    <location>
        <begin position="15"/>
        <end position="71"/>
    </location>
</feature>
<dbReference type="Pfam" id="PF09989">
    <property type="entry name" value="DUF2229"/>
    <property type="match status" value="1"/>
</dbReference>
<evidence type="ECO:0000313" key="3">
    <source>
        <dbReference type="EMBL" id="MBM7555276.1"/>
    </source>
</evidence>
<dbReference type="Proteomes" id="UP000774000">
    <property type="component" value="Unassembled WGS sequence"/>
</dbReference>
<sequence length="364" mass="41332">MKVTFPQMGTMEIAVKTLLEELGLEVIPPPKITQKTLDLGVKHSPEFACLPLKINIGNYIEALENGADTIIMGGGVGPCRFGYYGEVERKILEDLGYDFKMIIVEPIQNDWWGFYKKLKLLLTNISWFNLKQAWQRAWAKGTAVDNLAKTVNQIRAYAQDRKLAQEMYEQALTEIDAAKRIIEIEKLEQSYQTELKQLPQRQNFSPLKVGIVGEIYVVLEPAVNFAIEKKLGERGIVVDRSLTLTQWVKEHLYLGHFKDETKHEEIKEAARPYLQHMVGGHGLETIGETFLYAQDNYDGVIHLSPFTCMPEIIAKSILPRVSQDLDLPVLSITVDEHTGEAGVITRLEAFIDLLKRNHQKGEVI</sequence>
<evidence type="ECO:0000259" key="2">
    <source>
        <dbReference type="Pfam" id="PF09989"/>
    </source>
</evidence>
<comment type="caution">
    <text evidence="3">The sequence shown here is derived from an EMBL/GenBank/DDBJ whole genome shotgun (WGS) entry which is preliminary data.</text>
</comment>
<keyword evidence="3" id="KW-0418">Kinase</keyword>
<evidence type="ECO:0000313" key="4">
    <source>
        <dbReference type="Proteomes" id="UP000774000"/>
    </source>
</evidence>
<proteinExistence type="predicted"/>
<dbReference type="InterPro" id="IPR018709">
    <property type="entry name" value="CoA_activase_DUF2229"/>
</dbReference>
<dbReference type="Gene3D" id="3.40.50.11900">
    <property type="match status" value="1"/>
</dbReference>
<protein>
    <submittedName>
        <fullName evidence="3">Nucleotide-binding protein (Sugar kinase/HSP70/actin superfamily)</fullName>
    </submittedName>
</protein>
<dbReference type="Pfam" id="PF06050">
    <property type="entry name" value="HGD-D"/>
    <property type="match status" value="1"/>
</dbReference>
<dbReference type="EMBL" id="JAFBDQ010000001">
    <property type="protein sequence ID" value="MBM7555276.1"/>
    <property type="molecule type" value="Genomic_DNA"/>
</dbReference>
<gene>
    <name evidence="3" type="ORF">JOC47_000100</name>
</gene>
<dbReference type="PANTHER" id="PTHR32329:SF2">
    <property type="entry name" value="BIFUNCTIONAL PROTEIN [INCLUDES 2-HYDROXYACYL-COA DEHYDRATASE (N-TER) AND ITS ACTIVATOR DOMAIN (C_TERM)"/>
    <property type="match status" value="1"/>
</dbReference>
<dbReference type="InterPro" id="IPR010327">
    <property type="entry name" value="FldB/FldC_alpha/beta"/>
</dbReference>
<dbReference type="GO" id="GO:0016301">
    <property type="term" value="F:kinase activity"/>
    <property type="evidence" value="ECO:0007669"/>
    <property type="project" value="UniProtKB-KW"/>
</dbReference>
<feature type="coiled-coil region" evidence="1">
    <location>
        <begin position="161"/>
        <end position="188"/>
    </location>
</feature>
<accession>A0A939BQU3</accession>
<evidence type="ECO:0000256" key="1">
    <source>
        <dbReference type="SAM" id="Coils"/>
    </source>
</evidence>
<reference evidence="3" key="1">
    <citation type="submission" date="2021-01" db="EMBL/GenBank/DDBJ databases">
        <title>Genomic Encyclopedia of Type Strains, Phase IV (KMG-IV): sequencing the most valuable type-strain genomes for metagenomic binning, comparative biology and taxonomic classification.</title>
        <authorList>
            <person name="Goeker M."/>
        </authorList>
    </citation>
    <scope>NUCLEOTIDE SEQUENCE</scope>
    <source>
        <strain evidence="3">DSM 23230</strain>
    </source>
</reference>
<keyword evidence="4" id="KW-1185">Reference proteome</keyword>
<dbReference type="RefSeq" id="WP_204699998.1">
    <property type="nucleotide sequence ID" value="NZ_JAFBDQ010000001.1"/>
</dbReference>
<keyword evidence="1" id="KW-0175">Coiled coil</keyword>
<dbReference type="PANTHER" id="PTHR32329">
    <property type="entry name" value="BIFUNCTIONAL PROTEIN [INCLUDES 2-HYDROXYACYL-COA DEHYDRATASE (N-TER) AND ITS ACTIVATOR DOMAIN (C_TERM)-RELATED"/>
    <property type="match status" value="1"/>
</dbReference>
<name>A0A939BQU3_9FIRM</name>
<dbReference type="InterPro" id="IPR051805">
    <property type="entry name" value="Dehydratase_Activator_Redct"/>
</dbReference>
<dbReference type="AlphaFoldDB" id="A0A939BQU3"/>